<dbReference type="RefSeq" id="WP_014102708.1">
    <property type="nucleotide sequence ID" value="NC_016026.1"/>
</dbReference>
<gene>
    <name evidence="2" type="ordered locus">MICA_1162</name>
</gene>
<keyword evidence="3" id="KW-1185">Reference proteome</keyword>
<evidence type="ECO:0000313" key="3">
    <source>
        <dbReference type="Proteomes" id="UP000009286"/>
    </source>
</evidence>
<dbReference type="HOGENOM" id="CLU_198263_0_0_5"/>
<dbReference type="KEGG" id="mai:MICA_1162"/>
<accession>G2KPI5</accession>
<sequence length="77" mass="7133">MTTGLEFTAQFEAAFDALPSPVVDPNVAALTLDFGADGSSGGGFGFSFGGFSFGGGGSSDGGAAPSGGEGGGPAPAP</sequence>
<proteinExistence type="predicted"/>
<reference evidence="2 3" key="1">
    <citation type="journal article" date="2011" name="BMC Genomics">
        <title>Genomic insights into an obligate epibiotic bacterial predator: Micavibrio aeruginosavorus ARL-13.</title>
        <authorList>
            <person name="Wang Z."/>
            <person name="Kadouri D."/>
            <person name="Wu M."/>
        </authorList>
    </citation>
    <scope>NUCLEOTIDE SEQUENCE [LARGE SCALE GENOMIC DNA]</scope>
    <source>
        <strain evidence="2 3">ARL-13</strain>
    </source>
</reference>
<feature type="region of interest" description="Disordered" evidence="1">
    <location>
        <begin position="57"/>
        <end position="77"/>
    </location>
</feature>
<dbReference type="Proteomes" id="UP000009286">
    <property type="component" value="Chromosome"/>
</dbReference>
<evidence type="ECO:0000256" key="1">
    <source>
        <dbReference type="SAM" id="MobiDB-lite"/>
    </source>
</evidence>
<dbReference type="STRING" id="856793.MICA_1162"/>
<dbReference type="OrthoDB" id="10001906at2"/>
<evidence type="ECO:0000313" key="2">
    <source>
        <dbReference type="EMBL" id="AEP09485.1"/>
    </source>
</evidence>
<dbReference type="AlphaFoldDB" id="G2KPI5"/>
<protein>
    <submittedName>
        <fullName evidence="2">Uncharacterized protein</fullName>
    </submittedName>
</protein>
<dbReference type="EMBL" id="CP002382">
    <property type="protein sequence ID" value="AEP09485.1"/>
    <property type="molecule type" value="Genomic_DNA"/>
</dbReference>
<name>G2KPI5_MICAA</name>
<organism evidence="2 3">
    <name type="scientific">Micavibrio aeruginosavorus (strain ARL-13)</name>
    <dbReference type="NCBI Taxonomy" id="856793"/>
    <lineage>
        <taxon>Bacteria</taxon>
        <taxon>Pseudomonadati</taxon>
        <taxon>Bdellovibrionota</taxon>
        <taxon>Bdellovibrionia</taxon>
        <taxon>Bdellovibrionales</taxon>
        <taxon>Pseudobdellovibrionaceae</taxon>
        <taxon>Micavibrio</taxon>
    </lineage>
</organism>